<gene>
    <name evidence="1" type="ORF">PsorP6_010994</name>
</gene>
<sequence>MQSCLKLITAVALAVSNAVALKDGLSMGILVGGPHGDFKTNLPHMQPAQTMKCIKIRTGDRLDAISLDVVLPNGQPTTFYHGGDGGKEHTLTLADGEYVETIEYHTGKKNGHTRIFYIKLSTNKGKFLEGGTQTRDVFVDQAPLYYQLGGFQGFSKDEVDMLSAIWSSTRPIPPLPVPSGDASQKEPC</sequence>
<protein>
    <submittedName>
        <fullName evidence="1">Uncharacterized protein</fullName>
    </submittedName>
</protein>
<reference evidence="1 2" key="1">
    <citation type="journal article" date="2022" name="bioRxiv">
        <title>The genome of the oomycete Peronosclerospora sorghi, a cosmopolitan pathogen of maize and sorghum, is inflated with dispersed pseudogenes.</title>
        <authorList>
            <person name="Fletcher K."/>
            <person name="Martin F."/>
            <person name="Isakeit T."/>
            <person name="Cavanaugh K."/>
            <person name="Magill C."/>
            <person name="Michelmore R."/>
        </authorList>
    </citation>
    <scope>NUCLEOTIDE SEQUENCE [LARGE SCALE GENOMIC DNA]</scope>
    <source>
        <strain evidence="1">P6</strain>
    </source>
</reference>
<accession>A0ACC0VTV4</accession>
<evidence type="ECO:0000313" key="2">
    <source>
        <dbReference type="Proteomes" id="UP001163321"/>
    </source>
</evidence>
<name>A0ACC0VTV4_9STRA</name>
<organism evidence="1 2">
    <name type="scientific">Peronosclerospora sorghi</name>
    <dbReference type="NCBI Taxonomy" id="230839"/>
    <lineage>
        <taxon>Eukaryota</taxon>
        <taxon>Sar</taxon>
        <taxon>Stramenopiles</taxon>
        <taxon>Oomycota</taxon>
        <taxon>Peronosporomycetes</taxon>
        <taxon>Peronosporales</taxon>
        <taxon>Peronosporaceae</taxon>
        <taxon>Peronosclerospora</taxon>
    </lineage>
</organism>
<keyword evidence="2" id="KW-1185">Reference proteome</keyword>
<proteinExistence type="predicted"/>
<comment type="caution">
    <text evidence="1">The sequence shown here is derived from an EMBL/GenBank/DDBJ whole genome shotgun (WGS) entry which is preliminary data.</text>
</comment>
<evidence type="ECO:0000313" key="1">
    <source>
        <dbReference type="EMBL" id="KAI9909914.1"/>
    </source>
</evidence>
<dbReference type="EMBL" id="CM047585">
    <property type="protein sequence ID" value="KAI9909914.1"/>
    <property type="molecule type" value="Genomic_DNA"/>
</dbReference>
<dbReference type="Proteomes" id="UP001163321">
    <property type="component" value="Chromosome 6"/>
</dbReference>